<evidence type="ECO:0000313" key="4">
    <source>
        <dbReference type="Proteomes" id="UP000019402"/>
    </source>
</evidence>
<keyword evidence="2" id="KW-0812">Transmembrane</keyword>
<evidence type="ECO:0000256" key="2">
    <source>
        <dbReference type="SAM" id="Phobius"/>
    </source>
</evidence>
<dbReference type="OrthoDB" id="1120896at2"/>
<keyword evidence="1" id="KW-0175">Coiled coil</keyword>
<dbReference type="Proteomes" id="UP000019402">
    <property type="component" value="Unassembled WGS sequence"/>
</dbReference>
<protein>
    <submittedName>
        <fullName evidence="3">Putative periplasmic ligand-binding sensor domain protein</fullName>
    </submittedName>
</protein>
<feature type="transmembrane region" description="Helical" evidence="2">
    <location>
        <begin position="7"/>
        <end position="29"/>
    </location>
</feature>
<dbReference type="Gene3D" id="3.30.450.40">
    <property type="match status" value="1"/>
</dbReference>
<dbReference type="RefSeq" id="WP_027472938.1">
    <property type="nucleotide sequence ID" value="NZ_BAMD01000003.1"/>
</dbReference>
<dbReference type="EMBL" id="BAMD01000003">
    <property type="protein sequence ID" value="GAF01840.1"/>
    <property type="molecule type" value="Genomic_DNA"/>
</dbReference>
<keyword evidence="2" id="KW-1133">Transmembrane helix</keyword>
<keyword evidence="2" id="KW-0472">Membrane</keyword>
<keyword evidence="4" id="KW-1185">Reference proteome</keyword>
<comment type="caution">
    <text evidence="3">The sequence shown here is derived from an EMBL/GenBank/DDBJ whole genome shotgun (WGS) entry which is preliminary data.</text>
</comment>
<accession>W7XUX1</accession>
<dbReference type="STRING" id="869213.GCA_000517085_03548"/>
<dbReference type="eggNOG" id="COG2203">
    <property type="taxonomic scope" value="Bacteria"/>
</dbReference>
<organism evidence="3 4">
    <name type="scientific">Saccharicrinis fermentans DSM 9555 = JCM 21142</name>
    <dbReference type="NCBI Taxonomy" id="869213"/>
    <lineage>
        <taxon>Bacteria</taxon>
        <taxon>Pseudomonadati</taxon>
        <taxon>Bacteroidota</taxon>
        <taxon>Bacteroidia</taxon>
        <taxon>Marinilabiliales</taxon>
        <taxon>Marinilabiliaceae</taxon>
        <taxon>Saccharicrinis</taxon>
    </lineage>
</organism>
<gene>
    <name evidence="3" type="ORF">JCM21142_458</name>
</gene>
<dbReference type="SUPFAM" id="SSF55781">
    <property type="entry name" value="GAF domain-like"/>
    <property type="match status" value="1"/>
</dbReference>
<feature type="transmembrane region" description="Helical" evidence="2">
    <location>
        <begin position="35"/>
        <end position="53"/>
    </location>
</feature>
<sequence>MRKALNRLYYFSAGAFLLALVKYFFVYEFVFMPKFYIVEFLSFGFFLSIVYLFDRHIRVSFKENSQHEELLKSKEDAHAQEIAKLEEEMAAIKNEGSQGSTSEKEFVRLGGILSKGLKECDSETAFARLLLKNMAKLYEVGLAVCYIYDEPSDGFSVKATYGLGPDMQPKKIVLGEGLNGQAAKDMEPMVIEDVDPDYFNIESCSGSSLPKYIYLLPIVKDNHCIGLIEIATFGNICINSQWEQLNNYIADAMSL</sequence>
<feature type="coiled-coil region" evidence="1">
    <location>
        <begin position="68"/>
        <end position="95"/>
    </location>
</feature>
<evidence type="ECO:0000313" key="3">
    <source>
        <dbReference type="EMBL" id="GAF01840.1"/>
    </source>
</evidence>
<dbReference type="InterPro" id="IPR029016">
    <property type="entry name" value="GAF-like_dom_sf"/>
</dbReference>
<name>W7XUX1_9BACT</name>
<reference evidence="3 4" key="1">
    <citation type="journal article" date="2014" name="Genome Announc.">
        <title>Draft Genome Sequence of Cytophaga fermentans JCM 21142T, a Facultative Anaerobe Isolated from Marine Mud.</title>
        <authorList>
            <person name="Starns D."/>
            <person name="Oshima K."/>
            <person name="Suda W."/>
            <person name="Iino T."/>
            <person name="Yuki M."/>
            <person name="Inoue J."/>
            <person name="Kitamura K."/>
            <person name="Iida T."/>
            <person name="Darby A."/>
            <person name="Hattori M."/>
            <person name="Ohkuma M."/>
        </authorList>
    </citation>
    <scope>NUCLEOTIDE SEQUENCE [LARGE SCALE GENOMIC DNA]</scope>
    <source>
        <strain evidence="3 4">JCM 21142</strain>
    </source>
</reference>
<dbReference type="AlphaFoldDB" id="W7XUX1"/>
<proteinExistence type="predicted"/>
<evidence type="ECO:0000256" key="1">
    <source>
        <dbReference type="SAM" id="Coils"/>
    </source>
</evidence>